<dbReference type="OrthoDB" id="679295at2"/>
<keyword evidence="1" id="KW-1133">Transmembrane helix</keyword>
<evidence type="ECO:0000313" key="4">
    <source>
        <dbReference type="Proteomes" id="UP000192360"/>
    </source>
</evidence>
<reference evidence="3 4" key="1">
    <citation type="submission" date="2017-04" db="EMBL/GenBank/DDBJ databases">
        <authorList>
            <person name="Afonso C.L."/>
            <person name="Miller P.J."/>
            <person name="Scott M.A."/>
            <person name="Spackman E."/>
            <person name="Goraichik I."/>
            <person name="Dimitrov K.M."/>
            <person name="Suarez D.L."/>
            <person name="Swayne D.E."/>
        </authorList>
    </citation>
    <scope>NUCLEOTIDE SEQUENCE [LARGE SCALE GENOMIC DNA]</scope>
    <source>
        <strain evidence="3 4">DSM 21164</strain>
    </source>
</reference>
<sequence length="115" mass="12767">MDAEILIPVSLFLMIFGIIYLYFSTRNRERMALIEKGADASIFLMGNNQNSLPVWKIFLLNFACLLIGIGMAIFIASIMVYNFGVDKGVAYPGTIFLMAGIGLLAGFFLTKKLDK</sequence>
<dbReference type="AlphaFoldDB" id="A0A1W2BZW6"/>
<evidence type="ECO:0000259" key="2">
    <source>
        <dbReference type="Pfam" id="PF19762"/>
    </source>
</evidence>
<keyword evidence="1" id="KW-0472">Membrane</keyword>
<proteinExistence type="predicted"/>
<protein>
    <recommendedName>
        <fullName evidence="2">DUF6249 domain-containing protein</fullName>
    </recommendedName>
</protein>
<dbReference type="STRING" id="504486.SAMN05660703_2724"/>
<feature type="transmembrane region" description="Helical" evidence="1">
    <location>
        <begin position="6"/>
        <end position="23"/>
    </location>
</feature>
<gene>
    <name evidence="3" type="ORF">SAMN05660703_2724</name>
</gene>
<dbReference type="RefSeq" id="WP_084062245.1">
    <property type="nucleotide sequence ID" value="NZ_FWXO01000005.1"/>
</dbReference>
<accession>A0A1W2BZW6</accession>
<dbReference type="EMBL" id="FWXO01000005">
    <property type="protein sequence ID" value="SMC78294.1"/>
    <property type="molecule type" value="Genomic_DNA"/>
</dbReference>
<dbReference type="Proteomes" id="UP000192360">
    <property type="component" value="Unassembled WGS sequence"/>
</dbReference>
<evidence type="ECO:0000256" key="1">
    <source>
        <dbReference type="SAM" id="Phobius"/>
    </source>
</evidence>
<name>A0A1W2BZW6_9FLAO</name>
<keyword evidence="1" id="KW-0812">Transmembrane</keyword>
<dbReference type="Pfam" id="PF19762">
    <property type="entry name" value="DUF6249"/>
    <property type="match status" value="1"/>
</dbReference>
<feature type="transmembrane region" description="Helical" evidence="1">
    <location>
        <begin position="89"/>
        <end position="109"/>
    </location>
</feature>
<dbReference type="InterPro" id="IPR046216">
    <property type="entry name" value="DUF6249"/>
</dbReference>
<organism evidence="3 4">
    <name type="scientific">Cellulophaga tyrosinoxydans</name>
    <dbReference type="NCBI Taxonomy" id="504486"/>
    <lineage>
        <taxon>Bacteria</taxon>
        <taxon>Pseudomonadati</taxon>
        <taxon>Bacteroidota</taxon>
        <taxon>Flavobacteriia</taxon>
        <taxon>Flavobacteriales</taxon>
        <taxon>Flavobacteriaceae</taxon>
        <taxon>Cellulophaga</taxon>
    </lineage>
</organism>
<feature type="transmembrane region" description="Helical" evidence="1">
    <location>
        <begin position="58"/>
        <end position="83"/>
    </location>
</feature>
<keyword evidence="4" id="KW-1185">Reference proteome</keyword>
<feature type="domain" description="DUF6249" evidence="2">
    <location>
        <begin position="7"/>
        <end position="111"/>
    </location>
</feature>
<evidence type="ECO:0000313" key="3">
    <source>
        <dbReference type="EMBL" id="SMC78294.1"/>
    </source>
</evidence>